<keyword evidence="2" id="KW-1185">Reference proteome</keyword>
<reference evidence="1 2" key="1">
    <citation type="journal article" date="2012" name="PLoS Pathog.">
        <title>Diverse lifestyles and strategies of plant pathogenesis encoded in the genomes of eighteen Dothideomycetes fungi.</title>
        <authorList>
            <person name="Ohm R.A."/>
            <person name="Feau N."/>
            <person name="Henrissat B."/>
            <person name="Schoch C.L."/>
            <person name="Horwitz B.A."/>
            <person name="Barry K.W."/>
            <person name="Condon B.J."/>
            <person name="Copeland A.C."/>
            <person name="Dhillon B."/>
            <person name="Glaser F."/>
            <person name="Hesse C.N."/>
            <person name="Kosti I."/>
            <person name="LaButti K."/>
            <person name="Lindquist E.A."/>
            <person name="Lucas S."/>
            <person name="Salamov A.A."/>
            <person name="Bradshaw R.E."/>
            <person name="Ciuffetti L."/>
            <person name="Hamelin R.C."/>
            <person name="Kema G.H.J."/>
            <person name="Lawrence C."/>
            <person name="Scott J.A."/>
            <person name="Spatafora J.W."/>
            <person name="Turgeon B.G."/>
            <person name="de Wit P.J.G.M."/>
            <person name="Zhong S."/>
            <person name="Goodwin S.B."/>
            <person name="Grigoriev I.V."/>
        </authorList>
    </citation>
    <scope>NUCLEOTIDE SEQUENCE [LARGE SCALE GENOMIC DNA]</scope>
    <source>
        <strain evidence="2">C4 / ATCC 48331 / race T</strain>
    </source>
</reference>
<dbReference type="HOGENOM" id="CLU_384946_0_0_1"/>
<evidence type="ECO:0008006" key="3">
    <source>
        <dbReference type="Google" id="ProtNLM"/>
    </source>
</evidence>
<dbReference type="GeneID" id="25843012"/>
<accession>N4WU70</accession>
<evidence type="ECO:0000313" key="1">
    <source>
        <dbReference type="EMBL" id="ENI03010.1"/>
    </source>
</evidence>
<protein>
    <recommendedName>
        <fullName evidence="3">F-box domain-containing protein</fullName>
    </recommendedName>
</protein>
<name>N4WU70_COCH4</name>
<dbReference type="AlphaFoldDB" id="N4WU70"/>
<proteinExistence type="predicted"/>
<dbReference type="EMBL" id="KB733461">
    <property type="protein sequence ID" value="ENI03010.1"/>
    <property type="molecule type" value="Genomic_DNA"/>
</dbReference>
<evidence type="ECO:0000313" key="2">
    <source>
        <dbReference type="Proteomes" id="UP000012338"/>
    </source>
</evidence>
<dbReference type="OrthoDB" id="10265319at2759"/>
<dbReference type="Proteomes" id="UP000012338">
    <property type="component" value="Unassembled WGS sequence"/>
</dbReference>
<organism evidence="1 2">
    <name type="scientific">Cochliobolus heterostrophus (strain C4 / ATCC 48331 / race T)</name>
    <name type="common">Southern corn leaf blight fungus</name>
    <name type="synonym">Bipolaris maydis</name>
    <dbReference type="NCBI Taxonomy" id="665024"/>
    <lineage>
        <taxon>Eukaryota</taxon>
        <taxon>Fungi</taxon>
        <taxon>Dikarya</taxon>
        <taxon>Ascomycota</taxon>
        <taxon>Pezizomycotina</taxon>
        <taxon>Dothideomycetes</taxon>
        <taxon>Pleosporomycetidae</taxon>
        <taxon>Pleosporales</taxon>
        <taxon>Pleosporineae</taxon>
        <taxon>Pleosporaceae</taxon>
        <taxon>Bipolaris</taxon>
    </lineage>
</organism>
<dbReference type="RefSeq" id="XP_014076919.1">
    <property type="nucleotide sequence ID" value="XM_014221444.1"/>
</dbReference>
<reference evidence="2" key="2">
    <citation type="journal article" date="2013" name="PLoS Genet.">
        <title>Comparative genome structure, secondary metabolite, and effector coding capacity across Cochliobolus pathogens.</title>
        <authorList>
            <person name="Condon B.J."/>
            <person name="Leng Y."/>
            <person name="Wu D."/>
            <person name="Bushley K.E."/>
            <person name="Ohm R.A."/>
            <person name="Otillar R."/>
            <person name="Martin J."/>
            <person name="Schackwitz W."/>
            <person name="Grimwood J."/>
            <person name="MohdZainudin N."/>
            <person name="Xue C."/>
            <person name="Wang R."/>
            <person name="Manning V.A."/>
            <person name="Dhillon B."/>
            <person name="Tu Z.J."/>
            <person name="Steffenson B.J."/>
            <person name="Salamov A."/>
            <person name="Sun H."/>
            <person name="Lowry S."/>
            <person name="LaButti K."/>
            <person name="Han J."/>
            <person name="Copeland A."/>
            <person name="Lindquist E."/>
            <person name="Barry K."/>
            <person name="Schmutz J."/>
            <person name="Baker S.E."/>
            <person name="Ciuffetti L.M."/>
            <person name="Grigoriev I.V."/>
            <person name="Zhong S."/>
            <person name="Turgeon B.G."/>
        </authorList>
    </citation>
    <scope>NUCLEOTIDE SEQUENCE [LARGE SCALE GENOMIC DNA]</scope>
    <source>
        <strain evidence="2">C4 / ATCC 48331 / race T</strain>
    </source>
</reference>
<gene>
    <name evidence="1" type="ORF">COCC4DRAFT_25224</name>
</gene>
<sequence length="718" mass="80865">MSISTNDSEVKVMKLWIKKIRSANNYRNADPSQGISVLQQNSDGISLESTKIYLKLAVAYSDGSPHPPKKISPQKLRKRRPAREYLRSANVEHCDVGEQNPAITVSRTQYEMAEKPSTITYIDKQSYSQVNAPGFAALSFHSRAAHIQRKVKSVKDISILVETRYNKKANSTSSLPYRVQCMTTPTRDKQYNASSQAPHMPCFVMVTSPFVLYHKCNHEEIRLSNEYRQSQGDWGMTHAMLPPHVHLSEVILAMSQTKPRATPFSKLSADHVLEICKHLSNTDMYSLTLTSRHTMTALRRLYKDVELLSPDSAKGFSLLESMADPQTPYRSLALTSLRIDGTSSKDWHYLPRGRKGSSIVDAILEQCLPEQPPPNAHQDVRDTVEEAYSVCRASLYASTCIGPASIALAITLAKNIKSIEWMMIGTGLTCTPLKLIKLVISAKVACSLPVFPTLCHLEWRLDNTDACVPIVPSLKRLIIHGSMGQNVSFDLTAMVNDTKSQLMEVIMLGMDMTVPLTELSNLGHLHHLRSLRMRDFSRDNQQNYHELFKLLNQNSPQLETVDLDFEYTDFGDRTQETVPKSLQPQLDLLTNLKHAKVHSQLLWSSPFDMNLSEMYDALPPNLEYLVLVGLDLGAILQLDEDENDEEMNDENDEEMEYETTDTNGDIVVADEVDNEILERSDPDPFSIRHLRTVLPYLTRVGFRAATCRSGFEVVGGEC</sequence>